<dbReference type="RefSeq" id="WP_003074712.1">
    <property type="nucleotide sequence ID" value="NZ_BBJZ01000036.1"/>
</dbReference>
<proteinExistence type="predicted"/>
<organism evidence="2 3">
    <name type="scientific">Comamonas testosteroni</name>
    <name type="common">Pseudomonas testosteroni</name>
    <dbReference type="NCBI Taxonomy" id="285"/>
    <lineage>
        <taxon>Bacteria</taxon>
        <taxon>Pseudomonadati</taxon>
        <taxon>Pseudomonadota</taxon>
        <taxon>Betaproteobacteria</taxon>
        <taxon>Burkholderiales</taxon>
        <taxon>Comamonadaceae</taxon>
        <taxon>Comamonas</taxon>
    </lineage>
</organism>
<evidence type="ECO:0000259" key="1">
    <source>
        <dbReference type="Pfam" id="PF13274"/>
    </source>
</evidence>
<dbReference type="Proteomes" id="UP000255070">
    <property type="component" value="Unassembled WGS sequence"/>
</dbReference>
<protein>
    <submittedName>
        <fullName evidence="2">Uncharacterized phage-associated protein</fullName>
    </submittedName>
</protein>
<comment type="caution">
    <text evidence="2">The sequence shown here is derived from an EMBL/GenBank/DDBJ whole genome shotgun (WGS) entry which is preliminary data.</text>
</comment>
<dbReference type="AlphaFoldDB" id="A0A8B4S7Q1"/>
<sequence>MTNPIDAAAWFINHVDRDSGDSMTPLKLQKLLYYAQAWHLLAFDRPLFQEDMQAWAHGPVVPSVYHEFKEYGFNSIPEYHGADEIDADSEGILAQVADIYGEFSAKRLEAMTHMEDPWKDARRGLAPEARCEAVISKDAIKAYFQRTYGEMTDGQDAAA</sequence>
<reference evidence="2 3" key="1">
    <citation type="submission" date="2018-06" db="EMBL/GenBank/DDBJ databases">
        <authorList>
            <consortium name="Pathogen Informatics"/>
            <person name="Doyle S."/>
        </authorList>
    </citation>
    <scope>NUCLEOTIDE SEQUENCE [LARGE SCALE GENOMIC DNA]</scope>
    <source>
        <strain evidence="2 3">NCTC10698</strain>
    </source>
</reference>
<gene>
    <name evidence="2" type="ORF">NCTC10698_04168</name>
</gene>
<dbReference type="InterPro" id="IPR025272">
    <property type="entry name" value="SocA_Panacea"/>
</dbReference>
<keyword evidence="3" id="KW-1185">Reference proteome</keyword>
<dbReference type="EMBL" id="UFXL01000001">
    <property type="protein sequence ID" value="SUY79234.1"/>
    <property type="molecule type" value="Genomic_DNA"/>
</dbReference>
<evidence type="ECO:0000313" key="3">
    <source>
        <dbReference type="Proteomes" id="UP000255070"/>
    </source>
</evidence>
<accession>A0A8B4S7Q1</accession>
<feature type="domain" description="Antitoxin SocA-like Panacea" evidence="1">
    <location>
        <begin position="28"/>
        <end position="119"/>
    </location>
</feature>
<evidence type="ECO:0000313" key="2">
    <source>
        <dbReference type="EMBL" id="SUY79234.1"/>
    </source>
</evidence>
<dbReference type="Pfam" id="PF13274">
    <property type="entry name" value="SocA_Panacea"/>
    <property type="match status" value="1"/>
</dbReference>
<name>A0A8B4S7Q1_COMTE</name>
<dbReference type="GeneID" id="63997731"/>